<accession>A0A0S4JBP9</accession>
<protein>
    <submittedName>
        <fullName evidence="2">Uncharacterized protein</fullName>
    </submittedName>
</protein>
<name>A0A0S4JBP9_BODSA</name>
<proteinExistence type="predicted"/>
<evidence type="ECO:0000313" key="3">
    <source>
        <dbReference type="Proteomes" id="UP000051952"/>
    </source>
</evidence>
<feature type="non-terminal residue" evidence="2">
    <location>
        <position position="314"/>
    </location>
</feature>
<gene>
    <name evidence="2" type="ORF">BSAL_00185</name>
</gene>
<evidence type="ECO:0000256" key="1">
    <source>
        <dbReference type="SAM" id="MobiDB-lite"/>
    </source>
</evidence>
<dbReference type="VEuPathDB" id="TriTrypDB:BSAL_00185"/>
<dbReference type="AlphaFoldDB" id="A0A0S4JBP9"/>
<organism evidence="2 3">
    <name type="scientific">Bodo saltans</name>
    <name type="common">Flagellated protozoan</name>
    <dbReference type="NCBI Taxonomy" id="75058"/>
    <lineage>
        <taxon>Eukaryota</taxon>
        <taxon>Discoba</taxon>
        <taxon>Euglenozoa</taxon>
        <taxon>Kinetoplastea</taxon>
        <taxon>Metakinetoplastina</taxon>
        <taxon>Eubodonida</taxon>
        <taxon>Bodonidae</taxon>
        <taxon>Bodo</taxon>
    </lineage>
</organism>
<evidence type="ECO:0000313" key="2">
    <source>
        <dbReference type="EMBL" id="CUG87523.1"/>
    </source>
</evidence>
<keyword evidence="3" id="KW-1185">Reference proteome</keyword>
<reference evidence="3" key="1">
    <citation type="submission" date="2015-09" db="EMBL/GenBank/DDBJ databases">
        <authorList>
            <consortium name="Pathogen Informatics"/>
        </authorList>
    </citation>
    <scope>NUCLEOTIDE SEQUENCE [LARGE SCALE GENOMIC DNA]</scope>
    <source>
        <strain evidence="3">Lake Konstanz</strain>
    </source>
</reference>
<sequence length="314" mass="34511">MCCNRTTTSPDYISAECNELLYDHFPLSSRSRLLNDLMHNHHHRAGPGMEGSERLVSYIKPSNDDATRYVLTTHRVLGVRAGRSPRLLWDVELEHILRVDEVCTGGSRGLARRRTAKNVAASPPPTTHRHEPLDHHDEQMEELPFTPTRPRSSAFTAFTTSDNGTLPALSLLLWYNVSGHGGEATSVALHLGPIPRSDPSPSWATEDTSELATPDHCAQHATLQQAVTFINQLCALCPQDIDVSGLETVMRCSGRVPAAASSSMAATGDASRGGLTGGVMRRLEEQEAMRIARMRQRRQDMGRHFCVACCHSNA</sequence>
<dbReference type="Proteomes" id="UP000051952">
    <property type="component" value="Unassembled WGS sequence"/>
</dbReference>
<feature type="region of interest" description="Disordered" evidence="1">
    <location>
        <begin position="113"/>
        <end position="135"/>
    </location>
</feature>
<dbReference type="EMBL" id="CYKH01001535">
    <property type="protein sequence ID" value="CUG87523.1"/>
    <property type="molecule type" value="Genomic_DNA"/>
</dbReference>